<dbReference type="PANTHER" id="PTHR22576">
    <property type="entry name" value="MUCOSA ASSOCIATED LYMPHOID TISSUE LYMPHOMA TRANSLOCATION PROTEIN 1/PARACASPASE"/>
    <property type="match status" value="1"/>
</dbReference>
<dbReference type="Proteomes" id="UP000608024">
    <property type="component" value="Unassembled WGS sequence"/>
</dbReference>
<organism evidence="2 3">
    <name type="scientific">Streptomyces longispororuber</name>
    <dbReference type="NCBI Taxonomy" id="68230"/>
    <lineage>
        <taxon>Bacteria</taxon>
        <taxon>Bacillati</taxon>
        <taxon>Actinomycetota</taxon>
        <taxon>Actinomycetes</taxon>
        <taxon>Kitasatosporales</taxon>
        <taxon>Streptomycetaceae</taxon>
        <taxon>Streptomyces</taxon>
    </lineage>
</organism>
<keyword evidence="3" id="KW-1185">Reference proteome</keyword>
<protein>
    <recommendedName>
        <fullName evidence="1">Peptidase C14 caspase domain-containing protein</fullName>
    </recommendedName>
</protein>
<evidence type="ECO:0000313" key="3">
    <source>
        <dbReference type="Proteomes" id="UP000608024"/>
    </source>
</evidence>
<sequence length="616" mass="67331">MTRRALLLGSATYGLRGVENDIDLMRDVLTAGGFDRITTCTGKDATYHGMSEALERLCRDARHGDAVVVYYSGHGALTDGLQYLLPVDVEDSTADDFRGLLGAELTELFRRLTEDVRNTTCVLDCCHAGALVRGPGRLRLKSRSLPALPMAAAHERASRTGGTGRELVPHLVRLTASQRGGSAYEAPVAEGRTQGLFTDALAALLRDPRTGGLPWTVLLRRVRDRVKQTSDQWPDAGGAAGRLPFSLDVPRQPELLPLERVRGRFRVPGGEVLGLGAGDVLSVVFPDDTPYEEAAEDRTLTVRGEVRGLDGADALVDLEPEPAGLRTAQLPPGAYAVPVRLHDRRRVHLDAALPRAYAAALRERVGSCPRLALADSADDAFATVLPDARGGVEVRLWDRLPARTPLPATPEAVPNLTELLETLARGERLRALGDPADGQRLETPVDVRAERLPGTGGGWEPLAPRGATLHPGDRYRLTVTHHGDQVLYAWIVAVGLSGRTELVTNDQPSGVRLRARGAVHLEPVRVFWPEDVPREGPRPETVHLLVGNRPVDLTPLVSRGARERARRRADHPLRHLLDELWDGVGERRRDQEAQRDRELHYRVLSLHALMRPQAPA</sequence>
<reference evidence="2" key="1">
    <citation type="journal article" date="2014" name="Int. J. Syst. Evol. Microbiol.">
        <title>Complete genome sequence of Corynebacterium casei LMG S-19264T (=DSM 44701T), isolated from a smear-ripened cheese.</title>
        <authorList>
            <consortium name="US DOE Joint Genome Institute (JGI-PGF)"/>
            <person name="Walter F."/>
            <person name="Albersmeier A."/>
            <person name="Kalinowski J."/>
            <person name="Ruckert C."/>
        </authorList>
    </citation>
    <scope>NUCLEOTIDE SEQUENCE</scope>
    <source>
        <strain evidence="2">JCM 4784</strain>
    </source>
</reference>
<dbReference type="RefSeq" id="WP_190140069.1">
    <property type="nucleotide sequence ID" value="NZ_BNBT01000183.1"/>
</dbReference>
<dbReference type="Pfam" id="PF00656">
    <property type="entry name" value="Peptidase_C14"/>
    <property type="match status" value="1"/>
</dbReference>
<name>A0A919A859_9ACTN</name>
<gene>
    <name evidence="2" type="ORF">GCM10018785_68470</name>
</gene>
<dbReference type="Gene3D" id="3.40.50.1460">
    <property type="match status" value="1"/>
</dbReference>
<proteinExistence type="predicted"/>
<dbReference type="GO" id="GO:0004197">
    <property type="term" value="F:cysteine-type endopeptidase activity"/>
    <property type="evidence" value="ECO:0007669"/>
    <property type="project" value="InterPro"/>
</dbReference>
<dbReference type="InterPro" id="IPR052039">
    <property type="entry name" value="Caspase-related_regulators"/>
</dbReference>
<dbReference type="EMBL" id="BNBT01000183">
    <property type="protein sequence ID" value="GHE92623.1"/>
    <property type="molecule type" value="Genomic_DNA"/>
</dbReference>
<comment type="caution">
    <text evidence="2">The sequence shown here is derived from an EMBL/GenBank/DDBJ whole genome shotgun (WGS) entry which is preliminary data.</text>
</comment>
<accession>A0A919A859</accession>
<dbReference type="GO" id="GO:0006508">
    <property type="term" value="P:proteolysis"/>
    <property type="evidence" value="ECO:0007669"/>
    <property type="project" value="InterPro"/>
</dbReference>
<dbReference type="InterPro" id="IPR011600">
    <property type="entry name" value="Pept_C14_caspase"/>
</dbReference>
<feature type="domain" description="Peptidase C14 caspase" evidence="1">
    <location>
        <begin position="3"/>
        <end position="230"/>
    </location>
</feature>
<evidence type="ECO:0000259" key="1">
    <source>
        <dbReference type="Pfam" id="PF00656"/>
    </source>
</evidence>
<dbReference type="PANTHER" id="PTHR22576:SF37">
    <property type="entry name" value="MUCOSA-ASSOCIATED LYMPHOID TISSUE LYMPHOMA TRANSLOCATION PROTEIN 1"/>
    <property type="match status" value="1"/>
</dbReference>
<dbReference type="SUPFAM" id="SSF52129">
    <property type="entry name" value="Caspase-like"/>
    <property type="match status" value="1"/>
</dbReference>
<reference evidence="2" key="2">
    <citation type="submission" date="2020-09" db="EMBL/GenBank/DDBJ databases">
        <authorList>
            <person name="Sun Q."/>
            <person name="Ohkuma M."/>
        </authorList>
    </citation>
    <scope>NUCLEOTIDE SEQUENCE</scope>
    <source>
        <strain evidence="2">JCM 4784</strain>
    </source>
</reference>
<dbReference type="AlphaFoldDB" id="A0A919A859"/>
<evidence type="ECO:0000313" key="2">
    <source>
        <dbReference type="EMBL" id="GHE92623.1"/>
    </source>
</evidence>
<dbReference type="InterPro" id="IPR029030">
    <property type="entry name" value="Caspase-like_dom_sf"/>
</dbReference>